<protein>
    <submittedName>
        <fullName evidence="1">Uncharacterized protein</fullName>
    </submittedName>
</protein>
<name>A0A9D4W5Z3_PEA</name>
<evidence type="ECO:0000313" key="1">
    <source>
        <dbReference type="EMBL" id="KAI5394891.1"/>
    </source>
</evidence>
<sequence length="163" mass="18580">MLALKEIAKKSGGKTFIPSKVWKLEEASNEEVSDGDSDNEETTFIIRSKPGHFKVDCPGLQNDIPKKGSFYKDIFISRFKKSLMAIWDELDNEESSDKNEGEENLTLMALISSDTKYESTSDLESNEEDKVFSNLSRSNLISFIQDLMSRFQDNARDMKTLKM</sequence>
<accession>A0A9D4W5Z3</accession>
<dbReference type="AlphaFoldDB" id="A0A9D4W5Z3"/>
<gene>
    <name evidence="1" type="ORF">KIW84_061497</name>
</gene>
<organism evidence="1 2">
    <name type="scientific">Pisum sativum</name>
    <name type="common">Garden pea</name>
    <name type="synonym">Lathyrus oleraceus</name>
    <dbReference type="NCBI Taxonomy" id="3888"/>
    <lineage>
        <taxon>Eukaryota</taxon>
        <taxon>Viridiplantae</taxon>
        <taxon>Streptophyta</taxon>
        <taxon>Embryophyta</taxon>
        <taxon>Tracheophyta</taxon>
        <taxon>Spermatophyta</taxon>
        <taxon>Magnoliopsida</taxon>
        <taxon>eudicotyledons</taxon>
        <taxon>Gunneridae</taxon>
        <taxon>Pentapetalae</taxon>
        <taxon>rosids</taxon>
        <taxon>fabids</taxon>
        <taxon>Fabales</taxon>
        <taxon>Fabaceae</taxon>
        <taxon>Papilionoideae</taxon>
        <taxon>50 kb inversion clade</taxon>
        <taxon>NPAAA clade</taxon>
        <taxon>Hologalegina</taxon>
        <taxon>IRL clade</taxon>
        <taxon>Fabeae</taxon>
        <taxon>Lathyrus</taxon>
    </lineage>
</organism>
<keyword evidence="2" id="KW-1185">Reference proteome</keyword>
<comment type="caution">
    <text evidence="1">The sequence shown here is derived from an EMBL/GenBank/DDBJ whole genome shotgun (WGS) entry which is preliminary data.</text>
</comment>
<dbReference type="Proteomes" id="UP001058974">
    <property type="component" value="Chromosome 6"/>
</dbReference>
<dbReference type="EMBL" id="JAMSHJ010000006">
    <property type="protein sequence ID" value="KAI5394891.1"/>
    <property type="molecule type" value="Genomic_DNA"/>
</dbReference>
<evidence type="ECO:0000313" key="2">
    <source>
        <dbReference type="Proteomes" id="UP001058974"/>
    </source>
</evidence>
<proteinExistence type="predicted"/>
<reference evidence="1 2" key="1">
    <citation type="journal article" date="2022" name="Nat. Genet.">
        <title>Improved pea reference genome and pan-genome highlight genomic features and evolutionary characteristics.</title>
        <authorList>
            <person name="Yang T."/>
            <person name="Liu R."/>
            <person name="Luo Y."/>
            <person name="Hu S."/>
            <person name="Wang D."/>
            <person name="Wang C."/>
            <person name="Pandey M.K."/>
            <person name="Ge S."/>
            <person name="Xu Q."/>
            <person name="Li N."/>
            <person name="Li G."/>
            <person name="Huang Y."/>
            <person name="Saxena R.K."/>
            <person name="Ji Y."/>
            <person name="Li M."/>
            <person name="Yan X."/>
            <person name="He Y."/>
            <person name="Liu Y."/>
            <person name="Wang X."/>
            <person name="Xiang C."/>
            <person name="Varshney R.K."/>
            <person name="Ding H."/>
            <person name="Gao S."/>
            <person name="Zong X."/>
        </authorList>
    </citation>
    <scope>NUCLEOTIDE SEQUENCE [LARGE SCALE GENOMIC DNA]</scope>
    <source>
        <strain evidence="1 2">cv. Zhongwan 6</strain>
    </source>
</reference>
<dbReference type="Gramene" id="Psat06G0149700-T1">
    <property type="protein sequence ID" value="KAI5394891.1"/>
    <property type="gene ID" value="KIW84_061497"/>
</dbReference>